<dbReference type="PANTHER" id="PTHR11407">
    <property type="entry name" value="LYSOZYME C"/>
    <property type="match status" value="1"/>
</dbReference>
<evidence type="ECO:0000256" key="2">
    <source>
        <dbReference type="ARBA" id="ARBA00011780"/>
    </source>
</evidence>
<keyword evidence="7" id="KW-0732">Signal</keyword>
<reference evidence="10" key="1">
    <citation type="submission" date="2025-08" db="UniProtKB">
        <authorList>
            <consortium name="RefSeq"/>
        </authorList>
    </citation>
    <scope>IDENTIFICATION</scope>
    <source>
        <tissue evidence="10">Skeletal muscle</tissue>
    </source>
</reference>
<evidence type="ECO:0000256" key="1">
    <source>
        <dbReference type="ARBA" id="ARBA00010859"/>
    </source>
</evidence>
<gene>
    <name evidence="10" type="primary">LOC106554711</name>
</gene>
<evidence type="ECO:0000256" key="5">
    <source>
        <dbReference type="ARBA" id="ARBA00024656"/>
    </source>
</evidence>
<accession>A0A6I9YW88</accession>
<evidence type="ECO:0000256" key="4">
    <source>
        <dbReference type="ARBA" id="ARBA00023157"/>
    </source>
</evidence>
<dbReference type="Pfam" id="PF00062">
    <property type="entry name" value="Lys"/>
    <property type="match status" value="1"/>
</dbReference>
<dbReference type="OrthoDB" id="17373at2759"/>
<dbReference type="InterPro" id="IPR023346">
    <property type="entry name" value="Lysozyme-like_dom_sf"/>
</dbReference>
<organism evidence="9 10">
    <name type="scientific">Thamnophis sirtalis</name>
    <dbReference type="NCBI Taxonomy" id="35019"/>
    <lineage>
        <taxon>Eukaryota</taxon>
        <taxon>Metazoa</taxon>
        <taxon>Chordata</taxon>
        <taxon>Craniata</taxon>
        <taxon>Vertebrata</taxon>
        <taxon>Euteleostomi</taxon>
        <taxon>Lepidosauria</taxon>
        <taxon>Squamata</taxon>
        <taxon>Bifurcata</taxon>
        <taxon>Unidentata</taxon>
        <taxon>Episquamata</taxon>
        <taxon>Toxicofera</taxon>
        <taxon>Serpentes</taxon>
        <taxon>Colubroidea</taxon>
        <taxon>Colubridae</taxon>
        <taxon>Natricinae</taxon>
        <taxon>Thamnophis</taxon>
    </lineage>
</organism>
<protein>
    <recommendedName>
        <fullName evidence="3">Sperm acrosome membrane-associated protein 3</fullName>
    </recommendedName>
</protein>
<comment type="similarity">
    <text evidence="1 6">Belongs to the glycosyl hydrolase 22 family.</text>
</comment>
<dbReference type="InterPro" id="IPR001916">
    <property type="entry name" value="Glyco_hydro_22"/>
</dbReference>
<dbReference type="SUPFAM" id="SSF53955">
    <property type="entry name" value="Lysozyme-like"/>
    <property type="match status" value="1"/>
</dbReference>
<evidence type="ECO:0000259" key="8">
    <source>
        <dbReference type="PROSITE" id="PS00128"/>
    </source>
</evidence>
<dbReference type="PANTHER" id="PTHR11407:SF25">
    <property type="entry name" value="SPERM ACROSOME MEMBRANE-ASSOCIATED PROTEIN 3"/>
    <property type="match status" value="1"/>
</dbReference>
<dbReference type="CDD" id="cd16897">
    <property type="entry name" value="LYZ_C"/>
    <property type="match status" value="1"/>
</dbReference>
<evidence type="ECO:0000313" key="9">
    <source>
        <dbReference type="Proteomes" id="UP000504617"/>
    </source>
</evidence>
<comment type="function">
    <text evidence="5">Sperm surface membrane protein that may be involved in sperm-egg plasma membrane adhesion and fusion during fertilization. It could be a potential receptor for the egg oligosaccharide residue N-acetylglucosamine, which is present in the extracellular matrix over the egg plasma membrane. The processed form has no detectable bacteriolytic activity in vitro.</text>
</comment>
<dbReference type="PRINTS" id="PR00137">
    <property type="entry name" value="LYSOZYME"/>
</dbReference>
<dbReference type="PRINTS" id="PR00135">
    <property type="entry name" value="LYZLACT"/>
</dbReference>
<dbReference type="Gene3D" id="1.10.530.10">
    <property type="match status" value="1"/>
</dbReference>
<feature type="signal peptide" evidence="7">
    <location>
        <begin position="1"/>
        <end position="19"/>
    </location>
</feature>
<name>A0A6I9YW88_9SAUR</name>
<evidence type="ECO:0000256" key="3">
    <source>
        <dbReference type="ARBA" id="ARBA00016370"/>
    </source>
</evidence>
<dbReference type="RefSeq" id="XP_013928913.1">
    <property type="nucleotide sequence ID" value="XM_014073438.1"/>
</dbReference>
<evidence type="ECO:0000256" key="6">
    <source>
        <dbReference type="RuleBase" id="RU004440"/>
    </source>
</evidence>
<dbReference type="GO" id="GO:0036126">
    <property type="term" value="C:sperm flagellum"/>
    <property type="evidence" value="ECO:0007669"/>
    <property type="project" value="TreeGrafter"/>
</dbReference>
<comment type="subunit">
    <text evidence="2">Interacts with ASTL.</text>
</comment>
<keyword evidence="4" id="KW-1015">Disulfide bond</keyword>
<proteinExistence type="inferred from homology"/>
<sequence>MKYLLLLSLLICLTFSVGGKTFGRCELAQLLKKAGLEGYRGYSLADWVCLAFYESHFDSALVDHEADGSTSNGIFQINSHLWCEDYKHGKPNLCQMHCSDLLTSNIKDDIVCAMRIAQGPRGLGSWMGWRENCEGLELSAWLKGCKYTKNVECLTHLYNCPTSKCLDLFPRSTICGCDLTYYLKMDIDTPRKEYSSPKCAKSSREDLKFSEQNFQEESLGLHSTQCPVIVYHIVKEVR</sequence>
<dbReference type="GO" id="GO:0003796">
    <property type="term" value="F:lysozyme activity"/>
    <property type="evidence" value="ECO:0007669"/>
    <property type="project" value="InterPro"/>
</dbReference>
<dbReference type="GeneID" id="106554711"/>
<dbReference type="GO" id="GO:0001669">
    <property type="term" value="C:acrosomal vesicle"/>
    <property type="evidence" value="ECO:0007669"/>
    <property type="project" value="TreeGrafter"/>
</dbReference>
<feature type="chain" id="PRO_5026903758" description="Sperm acrosome membrane-associated protein 3" evidence="7">
    <location>
        <begin position="20"/>
        <end position="238"/>
    </location>
</feature>
<dbReference type="InterPro" id="IPR019799">
    <property type="entry name" value="Glyco_hydro_22_CS"/>
</dbReference>
<dbReference type="SMART" id="SM00263">
    <property type="entry name" value="LYZ1"/>
    <property type="match status" value="1"/>
</dbReference>
<evidence type="ECO:0000313" key="10">
    <source>
        <dbReference type="RefSeq" id="XP_013928913.1"/>
    </source>
</evidence>
<keyword evidence="9" id="KW-1185">Reference proteome</keyword>
<dbReference type="AlphaFoldDB" id="A0A6I9YW88"/>
<feature type="domain" description="Glycosyl hydrolases family 22 (GH22)" evidence="8">
    <location>
        <begin position="94"/>
        <end position="112"/>
    </location>
</feature>
<dbReference type="GO" id="GO:0007342">
    <property type="term" value="P:fusion of sperm to egg plasma membrane involved in single fertilization"/>
    <property type="evidence" value="ECO:0007669"/>
    <property type="project" value="TreeGrafter"/>
</dbReference>
<dbReference type="InterPro" id="IPR000974">
    <property type="entry name" value="Glyco_hydro_22_lys"/>
</dbReference>
<dbReference type="Proteomes" id="UP000504617">
    <property type="component" value="Unplaced"/>
</dbReference>
<dbReference type="PROSITE" id="PS51348">
    <property type="entry name" value="GLYCOSYL_HYDROL_F22_2"/>
    <property type="match status" value="1"/>
</dbReference>
<evidence type="ECO:0000256" key="7">
    <source>
        <dbReference type="SAM" id="SignalP"/>
    </source>
</evidence>
<dbReference type="PROSITE" id="PS00128">
    <property type="entry name" value="GLYCOSYL_HYDROL_F22_1"/>
    <property type="match status" value="1"/>
</dbReference>
<dbReference type="FunFam" id="1.10.530.10:FF:000001">
    <property type="entry name" value="Lysozyme C"/>
    <property type="match status" value="1"/>
</dbReference>
<dbReference type="KEGG" id="tsr:106554711"/>